<evidence type="ECO:0000256" key="2">
    <source>
        <dbReference type="ARBA" id="ARBA00022512"/>
    </source>
</evidence>
<evidence type="ECO:0000256" key="4">
    <source>
        <dbReference type="ARBA" id="ARBA00022729"/>
    </source>
</evidence>
<accession>A0A9X4QLC5</accession>
<gene>
    <name evidence="6" type="ORF">OMP38_05450</name>
</gene>
<proteinExistence type="predicted"/>
<dbReference type="AlphaFoldDB" id="A0A9X4QLC5"/>
<reference evidence="6 7" key="1">
    <citation type="submission" date="2022-10" db="EMBL/GenBank/DDBJ databases">
        <title>Comparative genomic analysis of Cohnella hashimotonis sp. nov., isolated from the International Space Station.</title>
        <authorList>
            <person name="Simpson A."/>
            <person name="Venkateswaran K."/>
        </authorList>
    </citation>
    <scope>NUCLEOTIDE SEQUENCE [LARGE SCALE GENOMIC DNA]</scope>
    <source>
        <strain evidence="6 7">DSM 18997</strain>
    </source>
</reference>
<keyword evidence="7" id="KW-1185">Reference proteome</keyword>
<keyword evidence="3" id="KW-0964">Secreted</keyword>
<evidence type="ECO:0000313" key="6">
    <source>
        <dbReference type="EMBL" id="MDG0790355.1"/>
    </source>
</evidence>
<dbReference type="RefSeq" id="WP_277564197.1">
    <property type="nucleotide sequence ID" value="NZ_JAPDHZ010000002.1"/>
</dbReference>
<evidence type="ECO:0000256" key="5">
    <source>
        <dbReference type="ARBA" id="ARBA00023088"/>
    </source>
</evidence>
<dbReference type="GO" id="GO:0007155">
    <property type="term" value="P:cell adhesion"/>
    <property type="evidence" value="ECO:0007669"/>
    <property type="project" value="InterPro"/>
</dbReference>
<protein>
    <submittedName>
        <fullName evidence="6">Uncharacterized protein</fullName>
    </submittedName>
</protein>
<comment type="subcellular location">
    <subcellularLocation>
        <location evidence="1">Secreted</location>
        <location evidence="1">Cell wall</location>
    </subcellularLocation>
</comment>
<comment type="caution">
    <text evidence="6">The sequence shown here is derived from an EMBL/GenBank/DDBJ whole genome shotgun (WGS) entry which is preliminary data.</text>
</comment>
<evidence type="ECO:0000256" key="3">
    <source>
        <dbReference type="ARBA" id="ARBA00022525"/>
    </source>
</evidence>
<keyword evidence="4" id="KW-0732">Signal</keyword>
<keyword evidence="2" id="KW-0134">Cell wall</keyword>
<evidence type="ECO:0000256" key="1">
    <source>
        <dbReference type="ARBA" id="ARBA00004191"/>
    </source>
</evidence>
<name>A0A9X4QLC5_9BACL</name>
<dbReference type="InterPro" id="IPR008966">
    <property type="entry name" value="Adhesion_dom_sf"/>
</dbReference>
<dbReference type="Gene3D" id="2.60.40.1280">
    <property type="match status" value="1"/>
</dbReference>
<keyword evidence="5" id="KW-0572">Peptidoglycan-anchor</keyword>
<dbReference type="InterPro" id="IPR011252">
    <property type="entry name" value="Fibrogen-bd_dom1"/>
</dbReference>
<dbReference type="SUPFAM" id="SSF49401">
    <property type="entry name" value="Bacterial adhesins"/>
    <property type="match status" value="1"/>
</dbReference>
<dbReference type="EMBL" id="JAPDHZ010000002">
    <property type="protein sequence ID" value="MDG0790355.1"/>
    <property type="molecule type" value="Genomic_DNA"/>
</dbReference>
<dbReference type="Proteomes" id="UP001153387">
    <property type="component" value="Unassembled WGS sequence"/>
</dbReference>
<evidence type="ECO:0000313" key="7">
    <source>
        <dbReference type="Proteomes" id="UP001153387"/>
    </source>
</evidence>
<organism evidence="6 7">
    <name type="scientific">Cohnella ginsengisoli</name>
    <dbReference type="NCBI Taxonomy" id="425004"/>
    <lineage>
        <taxon>Bacteria</taxon>
        <taxon>Bacillati</taxon>
        <taxon>Bacillota</taxon>
        <taxon>Bacilli</taxon>
        <taxon>Bacillales</taxon>
        <taxon>Paenibacillaceae</taxon>
        <taxon>Cohnella</taxon>
    </lineage>
</organism>
<sequence>MKYKAGIWLLVFAILVSAGLPIGRLSVWAAGGDKTSALTELTAVVKQGSTVINPGDTINISNGDTLSVEVSFRVPVAGDDPAPPTVVEQGDTASFELSQGFTLLSGTTLTMIHKDPINGDKRVGTATLNSAGGSVNADILFDGDSVIFDENGGYYNVSGEFSAQLRYDNSGSAGDEGNHTITILGKTYTVVVPPTPVVYNVAKSGVADLAHNKIDWTVTLSATKGATAVDLKDYEFSDDLSNVGTYVPSSFTVGGVAATPVETGSVITYKFPDPSSGPQEVKFSTTIPDNKYYVNNVNQSISNTAQLLKDNVVVKKRGRSGKLYDAEVDRENGGGQS</sequence>